<name>A0ABX7MXX2_9BACT</name>
<accession>A0ABX7MXX2</accession>
<protein>
    <submittedName>
        <fullName evidence="1">Uncharacterized protein</fullName>
    </submittedName>
</protein>
<dbReference type="EMBL" id="CP071091">
    <property type="protein sequence ID" value="QSQ11312.1"/>
    <property type="molecule type" value="Genomic_DNA"/>
</dbReference>
<sequence>MALIDQFNNIGTRLNLLEKKPLFLSLNHRPTPAWYNRTRPKAGKLPFAHLTRADVAAMLVAGRAAAPPNAVIKQDNITVYLDITAETQNTFGGAPVNELHAYQANPGGGAQPCQYLSWEDSCIVSMVLTNDGPPLMMSGPFNGCQFYVTKDTDTHKVRVYHANANKMADPTEVGHNQPGQSEAYMDALFVAAKRDTEVLTHQMRKAHYLARVWDADTDSKVESTVAQDYRERKEGQGRKGVELQETMCLVFGIRTAADTWDFFFHVAGVVDYKRSGFLSNRQGYLKTIIPWQRMGT</sequence>
<gene>
    <name evidence="1" type="ORF">JY572_23165</name>
</gene>
<dbReference type="Proteomes" id="UP000663090">
    <property type="component" value="Chromosome"/>
</dbReference>
<evidence type="ECO:0000313" key="2">
    <source>
        <dbReference type="Proteomes" id="UP000663090"/>
    </source>
</evidence>
<dbReference type="RefSeq" id="WP_206713068.1">
    <property type="nucleotide sequence ID" value="NZ_CP071091.1"/>
</dbReference>
<reference evidence="1 2" key="1">
    <citation type="submission" date="2021-02" db="EMBL/GenBank/DDBJ databases">
        <title>De Novo genome assembly of isolated myxobacteria.</title>
        <authorList>
            <person name="Stevens D.C."/>
        </authorList>
    </citation>
    <scope>NUCLEOTIDE SEQUENCE [LARGE SCALE GENOMIC DNA]</scope>
    <source>
        <strain evidence="1 2">SCHIC003</strain>
    </source>
</reference>
<organism evidence="1 2">
    <name type="scientific">Myxococcus landrumensis</name>
    <dbReference type="NCBI Taxonomy" id="2813577"/>
    <lineage>
        <taxon>Bacteria</taxon>
        <taxon>Pseudomonadati</taxon>
        <taxon>Myxococcota</taxon>
        <taxon>Myxococcia</taxon>
        <taxon>Myxococcales</taxon>
        <taxon>Cystobacterineae</taxon>
        <taxon>Myxococcaceae</taxon>
        <taxon>Myxococcus</taxon>
    </lineage>
</organism>
<proteinExistence type="predicted"/>
<keyword evidence="2" id="KW-1185">Reference proteome</keyword>
<evidence type="ECO:0000313" key="1">
    <source>
        <dbReference type="EMBL" id="QSQ11312.1"/>
    </source>
</evidence>